<feature type="transmembrane region" description="Helical" evidence="6">
    <location>
        <begin position="288"/>
        <end position="311"/>
    </location>
</feature>
<gene>
    <name evidence="7" type="ORF">NNL38_10210</name>
</gene>
<dbReference type="RefSeq" id="WP_255387939.1">
    <property type="nucleotide sequence ID" value="NZ_CP101508.1"/>
</dbReference>
<keyword evidence="3 6" id="KW-0812">Transmembrane</keyword>
<dbReference type="InterPro" id="IPR050833">
    <property type="entry name" value="Poly_Biosynth_Transport"/>
</dbReference>
<feature type="transmembrane region" description="Helical" evidence="6">
    <location>
        <begin position="248"/>
        <end position="267"/>
    </location>
</feature>
<feature type="transmembrane region" description="Helical" evidence="6">
    <location>
        <begin position="352"/>
        <end position="372"/>
    </location>
</feature>
<keyword evidence="8" id="KW-1185">Reference proteome</keyword>
<evidence type="ECO:0000256" key="2">
    <source>
        <dbReference type="ARBA" id="ARBA00022475"/>
    </source>
</evidence>
<sequence length="469" mass="51619">MATIRTLSHRLPSVAAYAVGLVVSKLVGLVMQPLLTRWLSPASFGEYATLITLANLISLIMLVGMVDSLYRFASDPKYPTARVYRSAWSLTLLTSVLTALPFLIWPQWIAAWLPGDLSAFSVRCLVVSLALGTHSALQLAKLRIDDQALRFLRVQVIFALAQGGFMLLLTPVMGVDGLMLAGVLAQAVQWGLLHRPCPRLTLADARLLLRYGIGIAVSGGVGFIAFGAERFVLASAIGTAELAVYAIAMQWAVAATLLLDPFNLWWFPQRFRHLQSPGGKAYVARMSIFGSQCAALIGAILIALGCPFLLLWLPESYHQASDILPLLAWMMVIKYLSTQLNTGCYYQQNSDLTMVISAACAALALLLMWLVIPRFGLYGAVWAGLLVQSCRFTLFLGFSQRLLPLNYPVYPLSKQLGGLAGVTLLQWFQARAAWPVSYTSALMSLLLLWMAFSLWQNWQRSHQPDVAYD</sequence>
<feature type="transmembrane region" description="Helical" evidence="6">
    <location>
        <begin position="120"/>
        <end position="139"/>
    </location>
</feature>
<evidence type="ECO:0000256" key="1">
    <source>
        <dbReference type="ARBA" id="ARBA00004651"/>
    </source>
</evidence>
<accession>A0ABY5GC18</accession>
<protein>
    <submittedName>
        <fullName evidence="7">Oligosaccharide flippase family protein</fullName>
    </submittedName>
</protein>
<evidence type="ECO:0000256" key="5">
    <source>
        <dbReference type="ARBA" id="ARBA00023136"/>
    </source>
</evidence>
<evidence type="ECO:0000256" key="4">
    <source>
        <dbReference type="ARBA" id="ARBA00022989"/>
    </source>
</evidence>
<reference evidence="7" key="1">
    <citation type="submission" date="2022-07" db="EMBL/GenBank/DDBJ databases">
        <title>Genome sequencing of Photobacterium atrarenae GJH2-4.</title>
        <authorList>
            <person name="Park S.-J."/>
        </authorList>
    </citation>
    <scope>NUCLEOTIDE SEQUENCE</scope>
    <source>
        <strain evidence="7">GJH2-4</strain>
    </source>
</reference>
<feature type="transmembrane region" description="Helical" evidence="6">
    <location>
        <begin position="434"/>
        <end position="455"/>
    </location>
</feature>
<keyword evidence="5 6" id="KW-0472">Membrane</keyword>
<dbReference type="Pfam" id="PF13440">
    <property type="entry name" value="Polysacc_synt_3"/>
    <property type="match status" value="1"/>
</dbReference>
<feature type="transmembrane region" description="Helical" evidence="6">
    <location>
        <begin position="14"/>
        <end position="35"/>
    </location>
</feature>
<feature type="transmembrane region" description="Helical" evidence="6">
    <location>
        <begin position="178"/>
        <end position="195"/>
    </location>
</feature>
<organism evidence="7 8">
    <name type="scientific">Photobacterium atrarenae</name>
    <dbReference type="NCBI Taxonomy" id="865757"/>
    <lineage>
        <taxon>Bacteria</taxon>
        <taxon>Pseudomonadati</taxon>
        <taxon>Pseudomonadota</taxon>
        <taxon>Gammaproteobacteria</taxon>
        <taxon>Vibrionales</taxon>
        <taxon>Vibrionaceae</taxon>
        <taxon>Photobacterium</taxon>
    </lineage>
</organism>
<dbReference type="PANTHER" id="PTHR30250">
    <property type="entry name" value="PST FAMILY PREDICTED COLANIC ACID TRANSPORTER"/>
    <property type="match status" value="1"/>
</dbReference>
<name>A0ABY5GC18_9GAMM</name>
<evidence type="ECO:0000313" key="8">
    <source>
        <dbReference type="Proteomes" id="UP001057998"/>
    </source>
</evidence>
<keyword evidence="4 6" id="KW-1133">Transmembrane helix</keyword>
<dbReference type="Proteomes" id="UP001057998">
    <property type="component" value="Chromosome 1"/>
</dbReference>
<comment type="subcellular location">
    <subcellularLocation>
        <location evidence="1">Cell membrane</location>
        <topology evidence="1">Multi-pass membrane protein</topology>
    </subcellularLocation>
</comment>
<evidence type="ECO:0000313" key="7">
    <source>
        <dbReference type="EMBL" id="UTV26731.1"/>
    </source>
</evidence>
<feature type="transmembrane region" description="Helical" evidence="6">
    <location>
        <begin position="323"/>
        <end position="340"/>
    </location>
</feature>
<dbReference type="PANTHER" id="PTHR30250:SF11">
    <property type="entry name" value="O-ANTIGEN TRANSPORTER-RELATED"/>
    <property type="match status" value="1"/>
</dbReference>
<evidence type="ECO:0000256" key="3">
    <source>
        <dbReference type="ARBA" id="ARBA00022692"/>
    </source>
</evidence>
<evidence type="ECO:0000256" key="6">
    <source>
        <dbReference type="SAM" id="Phobius"/>
    </source>
</evidence>
<keyword evidence="2" id="KW-1003">Cell membrane</keyword>
<dbReference type="EMBL" id="CP101508">
    <property type="protein sequence ID" value="UTV26731.1"/>
    <property type="molecule type" value="Genomic_DNA"/>
</dbReference>
<feature type="transmembrane region" description="Helical" evidence="6">
    <location>
        <begin position="87"/>
        <end position="108"/>
    </location>
</feature>
<proteinExistence type="predicted"/>
<feature type="transmembrane region" description="Helical" evidence="6">
    <location>
        <begin position="207"/>
        <end position="228"/>
    </location>
</feature>
<feature type="transmembrane region" description="Helical" evidence="6">
    <location>
        <begin position="47"/>
        <end position="66"/>
    </location>
</feature>
<feature type="transmembrane region" description="Helical" evidence="6">
    <location>
        <begin position="151"/>
        <end position="172"/>
    </location>
</feature>